<evidence type="ECO:0000313" key="6">
    <source>
        <dbReference type="Proteomes" id="UP000187891"/>
    </source>
</evidence>
<accession>A0A1R3U7G4</accession>
<dbReference type="GO" id="GO:0019290">
    <property type="term" value="P:siderophore biosynthetic process"/>
    <property type="evidence" value="ECO:0007669"/>
    <property type="project" value="InterPro"/>
</dbReference>
<reference evidence="5" key="2">
    <citation type="submission" date="2016-10" db="EMBL/GenBank/DDBJ databases">
        <authorList>
            <person name="de Groot N.N."/>
        </authorList>
    </citation>
    <scope>NUCLEOTIDE SEQUENCE [LARGE SCALE GENOMIC DNA]</scope>
    <source>
        <strain evidence="5">DSM25559</strain>
    </source>
</reference>
<evidence type="ECO:0000313" key="7">
    <source>
        <dbReference type="Proteomes" id="UP000237447"/>
    </source>
</evidence>
<dbReference type="InterPro" id="IPR007310">
    <property type="entry name" value="Aerobactin_biosyn_IucA/IucC_N"/>
</dbReference>
<sequence length="584" mass="63797">MYACKAATLALRSLLNCVTREYASRIVWGHDGSGQKLTLNFPGHGGSLKIPVLYRSATGHHLFGEPIVLTDDNGTRAVSASDTISIIIERLEANASDEGRRDLLSRAHSSRMLVEAALQDRQADLEKLVGEDVSFIEAEQGLIAGHGIHPCPKSRDGMTEEEGKRYSPEFAASFLLRWFAVTRDIYHAGHSNGSPSVEAWLNAVEAETLGVLRSQLPEGDFAFLPVHPWQADAMLKDADVGALVSSGKIVDCGEAGKRWFPTSSVRTLYRPDAPFMLKLSLGIGITNSVRINLARELLRGDDMYRFRASALGNALATDYPGLNFMPDPAYIGVSVGGEVNDGLSVSMRENPFHGAEVGRNVTLLAALCEHLPERGSRLGVLIRKRADIESRSVEAVAEDWFARFLSVFVTPVFALYLRHGIAIEAHQQNTLLEIAEGYPVAAFYRDNQGFFHHERAHGALNAAIPGIGERSESVFGEDAVDERVLYYGLINSTLGMIGALGREGLINEQRLIGMLREALLQLDAEEGGRSGLVSKMLAPALRCKANLRTRLAQMDELVGPLETQSVYLEIDNPLFQSARVQAHG</sequence>
<evidence type="ECO:0000313" key="5">
    <source>
        <dbReference type="EMBL" id="SCX35504.1"/>
    </source>
</evidence>
<dbReference type="GO" id="GO:0016881">
    <property type="term" value="F:acid-amino acid ligase activity"/>
    <property type="evidence" value="ECO:0007669"/>
    <property type="project" value="UniProtKB-ARBA"/>
</dbReference>
<dbReference type="EMBL" id="NXEJ01000012">
    <property type="protein sequence ID" value="POO49062.1"/>
    <property type="molecule type" value="Genomic_DNA"/>
</dbReference>
<dbReference type="Proteomes" id="UP000237447">
    <property type="component" value="Unassembled WGS sequence"/>
</dbReference>
<dbReference type="Pfam" id="PF04183">
    <property type="entry name" value="IucA_IucC"/>
    <property type="match status" value="1"/>
</dbReference>
<evidence type="ECO:0000313" key="4">
    <source>
        <dbReference type="EMBL" id="POO49062.1"/>
    </source>
</evidence>
<reference evidence="6" key="1">
    <citation type="submission" date="2016-10" db="EMBL/GenBank/DDBJ databases">
        <authorList>
            <person name="Wibberg D."/>
        </authorList>
    </citation>
    <scope>NUCLEOTIDE SEQUENCE [LARGE SCALE GENOMIC DNA]</scope>
</reference>
<dbReference type="Proteomes" id="UP000187891">
    <property type="component" value="Unassembled WGS sequence"/>
</dbReference>
<reference evidence="4 7" key="3">
    <citation type="journal article" date="2018" name="Syst. Appl. Microbiol.">
        <title>Agrobacterium rosae sp. nov., isolated from galls on different agricultural crops.</title>
        <authorList>
            <person name="Kuzmanovic N."/>
            <person name="Pulawska J."/>
            <person name="Smalla K."/>
            <person name="Nesme X."/>
        </authorList>
    </citation>
    <scope>NUCLEOTIDE SEQUENCE [LARGE SCALE GENOMIC DNA]</scope>
    <source>
        <strain evidence="4 7">NCPPB 1650</strain>
    </source>
</reference>
<dbReference type="Gene3D" id="6.10.250.3370">
    <property type="match status" value="1"/>
</dbReference>
<keyword evidence="5" id="KW-0436">Ligase</keyword>
<name>A0A1R3U7G4_9HYPH</name>
<feature type="domain" description="Aerobactin siderophore biosynthesis IucA/IucC-like C-terminal" evidence="3">
    <location>
        <begin position="398"/>
        <end position="557"/>
    </location>
</feature>
<dbReference type="Gene3D" id="1.10.510.40">
    <property type="match status" value="1"/>
</dbReference>
<protein>
    <submittedName>
        <fullName evidence="5">N(2)-citryl-N(6)-acetyl-N(6)-hydroxylysinesynthase</fullName>
        <ecNumber evidence="5">6.3.2.38</ecNumber>
    </submittedName>
    <submittedName>
        <fullName evidence="4">Rhizobactin siderophore biosynthesis protein RhbC</fullName>
    </submittedName>
</protein>
<dbReference type="Pfam" id="PF06276">
    <property type="entry name" value="FhuF"/>
    <property type="match status" value="1"/>
</dbReference>
<evidence type="ECO:0000259" key="2">
    <source>
        <dbReference type="Pfam" id="PF04183"/>
    </source>
</evidence>
<dbReference type="InterPro" id="IPR037455">
    <property type="entry name" value="LucA/IucC-like"/>
</dbReference>
<dbReference type="RefSeq" id="WP_077122929.1">
    <property type="nucleotide sequence ID" value="NZ_FMUE01000021.1"/>
</dbReference>
<dbReference type="InterPro" id="IPR022770">
    <property type="entry name" value="IucA/IucC-like_C"/>
</dbReference>
<dbReference type="EC" id="6.3.2.38" evidence="5"/>
<feature type="domain" description="Aerobactin siderophore biosynthesis IucA/IucC N-terminal" evidence="2">
    <location>
        <begin position="134"/>
        <end position="369"/>
    </location>
</feature>
<dbReference type="AlphaFoldDB" id="A0A1R3U7G4"/>
<organism evidence="5 6">
    <name type="scientific">Agrobacterium rosae</name>
    <dbReference type="NCBI Taxonomy" id="1972867"/>
    <lineage>
        <taxon>Bacteria</taxon>
        <taxon>Pseudomonadati</taxon>
        <taxon>Pseudomonadota</taxon>
        <taxon>Alphaproteobacteria</taxon>
        <taxon>Hyphomicrobiales</taxon>
        <taxon>Rhizobiaceae</taxon>
        <taxon>Rhizobium/Agrobacterium group</taxon>
        <taxon>Agrobacterium</taxon>
    </lineage>
</organism>
<dbReference type="PANTHER" id="PTHR34384:SF5">
    <property type="entry name" value="L-2,3-DIAMINOPROPANOATE--CITRATE LIGASE"/>
    <property type="match status" value="1"/>
</dbReference>
<dbReference type="STRING" id="1907666.DSM25559_5009"/>
<evidence type="ECO:0000259" key="3">
    <source>
        <dbReference type="Pfam" id="PF06276"/>
    </source>
</evidence>
<evidence type="ECO:0000256" key="1">
    <source>
        <dbReference type="ARBA" id="ARBA00007832"/>
    </source>
</evidence>
<comment type="similarity">
    <text evidence="1">Belongs to the IucA/IucC family.</text>
</comment>
<dbReference type="EMBL" id="FMUE01000021">
    <property type="protein sequence ID" value="SCX35504.1"/>
    <property type="molecule type" value="Genomic_DNA"/>
</dbReference>
<accession>A0A2S4E6X8</accession>
<dbReference type="PANTHER" id="PTHR34384">
    <property type="entry name" value="L-2,3-DIAMINOPROPANOATE--CITRATE LIGASE"/>
    <property type="match status" value="1"/>
</dbReference>
<proteinExistence type="inferred from homology"/>
<dbReference type="GeneID" id="86882400"/>
<gene>
    <name evidence="5" type="primary">iucA</name>
    <name evidence="4" type="ORF">CPJ18_24230</name>
    <name evidence="5" type="ORF">DSM25559_5009</name>
</gene>